<protein>
    <recommendedName>
        <fullName evidence="8">Apple domain-containing protein</fullName>
    </recommendedName>
</protein>
<keyword evidence="4" id="KW-1133">Transmembrane helix</keyword>
<evidence type="ECO:0000256" key="5">
    <source>
        <dbReference type="ARBA" id="ARBA00023136"/>
    </source>
</evidence>
<evidence type="ECO:0000259" key="8">
    <source>
        <dbReference type="PROSITE" id="PS50948"/>
    </source>
</evidence>
<evidence type="ECO:0000256" key="1">
    <source>
        <dbReference type="ARBA" id="ARBA00004167"/>
    </source>
</evidence>
<dbReference type="Pfam" id="PF08276">
    <property type="entry name" value="PAN_2"/>
    <property type="match status" value="1"/>
</dbReference>
<dbReference type="Proteomes" id="UP001168877">
    <property type="component" value="Unassembled WGS sequence"/>
</dbReference>
<sequence length="329" mass="37340">MRFNNFYNYSFISDKNGRYFTYDISPTFLEKEPQFTSRFIIDDSGQIKQLSWLYSDKAWFQFWSAPGQPCQVYAYCGAFGSCSEQTQSFCGCVPGFKPNSEHSWNLLHDHSGGCVRETQLQCENNSLANGESDRFLANHDITLPEHPQTVPVRNITECKTICLNDCSCTAYTYEDSACSIWNQNQNLMNLQQLAKGRRNCEQSEDGELNFFPTWAVNRIAEGGDILSLLDHRLDGNADVEELSRMLKVACWCIQDDENHRPSMGQVVQMLEGIVDVTQPPVPRSLRIFVDNEEHRIIFTESSSSQSKQTRKNTSTASSQIKSTTSSTSS</sequence>
<dbReference type="CDD" id="cd01098">
    <property type="entry name" value="PAN_AP_plant"/>
    <property type="match status" value="1"/>
</dbReference>
<dbReference type="SUPFAM" id="SSF56112">
    <property type="entry name" value="Protein kinase-like (PK-like)"/>
    <property type="match status" value="1"/>
</dbReference>
<dbReference type="InterPro" id="IPR000858">
    <property type="entry name" value="S_locus_glycoprot_dom"/>
</dbReference>
<gene>
    <name evidence="9" type="ORF">LWI29_037349</name>
</gene>
<evidence type="ECO:0000256" key="3">
    <source>
        <dbReference type="ARBA" id="ARBA00022729"/>
    </source>
</evidence>
<dbReference type="PANTHER" id="PTHR47974">
    <property type="entry name" value="OS07G0415500 PROTEIN"/>
    <property type="match status" value="1"/>
</dbReference>
<dbReference type="AlphaFoldDB" id="A0AA39VSV6"/>
<evidence type="ECO:0000313" key="9">
    <source>
        <dbReference type="EMBL" id="KAK0591237.1"/>
    </source>
</evidence>
<dbReference type="SMART" id="SM00473">
    <property type="entry name" value="PAN_AP"/>
    <property type="match status" value="1"/>
</dbReference>
<keyword evidence="5" id="KW-0472">Membrane</keyword>
<dbReference type="InterPro" id="IPR011009">
    <property type="entry name" value="Kinase-like_dom_sf"/>
</dbReference>
<feature type="compositionally biased region" description="Low complexity" evidence="7">
    <location>
        <begin position="313"/>
        <end position="329"/>
    </location>
</feature>
<evidence type="ECO:0000256" key="2">
    <source>
        <dbReference type="ARBA" id="ARBA00022692"/>
    </source>
</evidence>
<name>A0AA39VSV6_ACESA</name>
<reference evidence="9" key="2">
    <citation type="submission" date="2023-06" db="EMBL/GenBank/DDBJ databases">
        <authorList>
            <person name="Swenson N.G."/>
            <person name="Wegrzyn J.L."/>
            <person name="Mcevoy S.L."/>
        </authorList>
    </citation>
    <scope>NUCLEOTIDE SEQUENCE</scope>
    <source>
        <strain evidence="9">NS2018</strain>
        <tissue evidence="9">Leaf</tissue>
    </source>
</reference>
<dbReference type="PANTHER" id="PTHR47974:SF19">
    <property type="entry name" value="RECEPTOR-LIKE SERINE_THREONINE-PROTEIN KINASE"/>
    <property type="match status" value="1"/>
</dbReference>
<keyword evidence="6" id="KW-1015">Disulfide bond</keyword>
<reference evidence="9" key="1">
    <citation type="journal article" date="2022" name="Plant J.">
        <title>Strategies of tolerance reflected in two North American maple genomes.</title>
        <authorList>
            <person name="McEvoy S.L."/>
            <person name="Sezen U.U."/>
            <person name="Trouern-Trend A."/>
            <person name="McMahon S.M."/>
            <person name="Schaberg P.G."/>
            <person name="Yang J."/>
            <person name="Wegrzyn J.L."/>
            <person name="Swenson N.G."/>
        </authorList>
    </citation>
    <scope>NUCLEOTIDE SEQUENCE</scope>
    <source>
        <strain evidence="9">NS2018</strain>
    </source>
</reference>
<organism evidence="9 10">
    <name type="scientific">Acer saccharum</name>
    <name type="common">Sugar maple</name>
    <dbReference type="NCBI Taxonomy" id="4024"/>
    <lineage>
        <taxon>Eukaryota</taxon>
        <taxon>Viridiplantae</taxon>
        <taxon>Streptophyta</taxon>
        <taxon>Embryophyta</taxon>
        <taxon>Tracheophyta</taxon>
        <taxon>Spermatophyta</taxon>
        <taxon>Magnoliopsida</taxon>
        <taxon>eudicotyledons</taxon>
        <taxon>Gunneridae</taxon>
        <taxon>Pentapetalae</taxon>
        <taxon>rosids</taxon>
        <taxon>malvids</taxon>
        <taxon>Sapindales</taxon>
        <taxon>Sapindaceae</taxon>
        <taxon>Hippocastanoideae</taxon>
        <taxon>Acereae</taxon>
        <taxon>Acer</taxon>
    </lineage>
</organism>
<keyword evidence="3" id="KW-0732">Signal</keyword>
<dbReference type="Pfam" id="PF00954">
    <property type="entry name" value="S_locus_glycop"/>
    <property type="match status" value="1"/>
</dbReference>
<keyword evidence="2" id="KW-0812">Transmembrane</keyword>
<accession>A0AA39VSV6</accession>
<feature type="domain" description="Apple" evidence="8">
    <location>
        <begin position="122"/>
        <end position="200"/>
    </location>
</feature>
<feature type="region of interest" description="Disordered" evidence="7">
    <location>
        <begin position="299"/>
        <end position="329"/>
    </location>
</feature>
<keyword evidence="10" id="KW-1185">Reference proteome</keyword>
<comment type="caution">
    <text evidence="9">The sequence shown here is derived from an EMBL/GenBank/DDBJ whole genome shotgun (WGS) entry which is preliminary data.</text>
</comment>
<dbReference type="InterPro" id="IPR003609">
    <property type="entry name" value="Pan_app"/>
</dbReference>
<dbReference type="EMBL" id="JAUESC010000381">
    <property type="protein sequence ID" value="KAK0591237.1"/>
    <property type="molecule type" value="Genomic_DNA"/>
</dbReference>
<comment type="subcellular location">
    <subcellularLocation>
        <location evidence="1">Membrane</location>
        <topology evidence="1">Single-pass membrane protein</topology>
    </subcellularLocation>
</comment>
<evidence type="ECO:0000256" key="7">
    <source>
        <dbReference type="SAM" id="MobiDB-lite"/>
    </source>
</evidence>
<dbReference type="PROSITE" id="PS50948">
    <property type="entry name" value="PAN"/>
    <property type="match status" value="1"/>
</dbReference>
<evidence type="ECO:0000313" key="10">
    <source>
        <dbReference type="Proteomes" id="UP001168877"/>
    </source>
</evidence>
<dbReference type="Gene3D" id="1.10.510.10">
    <property type="entry name" value="Transferase(Phosphotransferase) domain 1"/>
    <property type="match status" value="1"/>
</dbReference>
<dbReference type="GO" id="GO:0016020">
    <property type="term" value="C:membrane"/>
    <property type="evidence" value="ECO:0007669"/>
    <property type="project" value="UniProtKB-SubCell"/>
</dbReference>
<dbReference type="GO" id="GO:0048544">
    <property type="term" value="P:recognition of pollen"/>
    <property type="evidence" value="ECO:0007669"/>
    <property type="project" value="InterPro"/>
</dbReference>
<evidence type="ECO:0000256" key="6">
    <source>
        <dbReference type="ARBA" id="ARBA00023157"/>
    </source>
</evidence>
<dbReference type="SUPFAM" id="SSF57414">
    <property type="entry name" value="Hairpin loop containing domain-like"/>
    <property type="match status" value="1"/>
</dbReference>
<evidence type="ECO:0000256" key="4">
    <source>
        <dbReference type="ARBA" id="ARBA00022989"/>
    </source>
</evidence>
<proteinExistence type="predicted"/>